<dbReference type="GO" id="GO:0016887">
    <property type="term" value="F:ATP hydrolysis activity"/>
    <property type="evidence" value="ECO:0007669"/>
    <property type="project" value="InterPro"/>
</dbReference>
<dbReference type="PANTHER" id="PTHR35894:SF1">
    <property type="entry name" value="PHOSPHORIBULOKINASE _ URIDINE KINASE FAMILY"/>
    <property type="match status" value="1"/>
</dbReference>
<comment type="caution">
    <text evidence="3">The sequence shown here is derived from an EMBL/GenBank/DDBJ whole genome shotgun (WGS) entry which is preliminary data.</text>
</comment>
<dbReference type="Pfam" id="PF13401">
    <property type="entry name" value="AAA_22"/>
    <property type="match status" value="1"/>
</dbReference>
<dbReference type="SUPFAM" id="SSF52540">
    <property type="entry name" value="P-loop containing nucleoside triphosphate hydrolases"/>
    <property type="match status" value="1"/>
</dbReference>
<dbReference type="InterPro" id="IPR027417">
    <property type="entry name" value="P-loop_NTPase"/>
</dbReference>
<reference evidence="3 4" key="1">
    <citation type="journal article" date="2010" name="Int. J. Syst. Evol. Microbiol.">
        <title>Thiohalobacter thiocyanaticus gen. nov., sp. nov., a moderately halophilic, sulfur-oxidizing gammaproteobacterium from hypersaline lakes, that utilizes thiocyanate.</title>
        <authorList>
            <person name="Sorokin D.Y."/>
            <person name="Kovaleva O.L."/>
            <person name="Tourova T.P."/>
            <person name="Muyzer G."/>
        </authorList>
    </citation>
    <scope>NUCLEOTIDE SEQUENCE [LARGE SCALE GENOMIC DNA]</scope>
    <source>
        <strain evidence="3 4">Hrh1</strain>
    </source>
</reference>
<dbReference type="Gene3D" id="3.40.50.300">
    <property type="entry name" value="P-loop containing nucleotide triphosphate hydrolases"/>
    <property type="match status" value="1"/>
</dbReference>
<dbReference type="Proteomes" id="UP000287798">
    <property type="component" value="Unassembled WGS sequence"/>
</dbReference>
<feature type="domain" description="ORC1/DEAH AAA+ ATPase" evidence="2">
    <location>
        <begin position="45"/>
        <end position="157"/>
    </location>
</feature>
<feature type="region of interest" description="Disordered" evidence="1">
    <location>
        <begin position="363"/>
        <end position="383"/>
    </location>
</feature>
<accession>A0A426QGM5</accession>
<evidence type="ECO:0000259" key="2">
    <source>
        <dbReference type="Pfam" id="PF13401"/>
    </source>
</evidence>
<protein>
    <recommendedName>
        <fullName evidence="2">ORC1/DEAH AAA+ ATPase domain-containing protein</fullName>
    </recommendedName>
</protein>
<dbReference type="InterPro" id="IPR049945">
    <property type="entry name" value="AAA_22"/>
</dbReference>
<feature type="compositionally biased region" description="Low complexity" evidence="1">
    <location>
        <begin position="422"/>
        <end position="437"/>
    </location>
</feature>
<organism evidence="3 4">
    <name type="scientific">Thiohalobacter thiocyanaticus</name>
    <dbReference type="NCBI Taxonomy" id="585455"/>
    <lineage>
        <taxon>Bacteria</taxon>
        <taxon>Pseudomonadati</taxon>
        <taxon>Pseudomonadota</taxon>
        <taxon>Gammaproteobacteria</taxon>
        <taxon>Thiohalobacterales</taxon>
        <taxon>Thiohalobacteraceae</taxon>
        <taxon>Thiohalobacter</taxon>
    </lineage>
</organism>
<proteinExistence type="predicted"/>
<dbReference type="InterPro" id="IPR052026">
    <property type="entry name" value="ExeA_AAA_ATPase_DNA-bind"/>
</dbReference>
<evidence type="ECO:0000313" key="4">
    <source>
        <dbReference type="Proteomes" id="UP000287798"/>
    </source>
</evidence>
<keyword evidence="4" id="KW-1185">Reference proteome</keyword>
<dbReference type="EMBL" id="QZMU01000001">
    <property type="protein sequence ID" value="RRQ20908.1"/>
    <property type="molecule type" value="Genomic_DNA"/>
</dbReference>
<dbReference type="AlphaFoldDB" id="A0A426QGM5"/>
<gene>
    <name evidence="3" type="ORF">D6C00_02280</name>
</gene>
<dbReference type="RefSeq" id="WP_125180121.1">
    <property type="nucleotide sequence ID" value="NZ_QZMU01000001.1"/>
</dbReference>
<feature type="region of interest" description="Disordered" evidence="1">
    <location>
        <begin position="422"/>
        <end position="583"/>
    </location>
</feature>
<sequence>MNKELLVRHGTAFTLNPDSAPMFPSHAHQAAVDRLIAGLRLGSRLQYLSGAPGSGKSTVLLHFLKTMQSLRGVYIALVSAGDMVRRVLMELDLVVPRNLDRSPDALFRELRVQMAAKSNPILLIDKVENLPIADLKSLNLLSDKLSLPVILAGNCDFARVAQDFDTDKSFVSGRIHRLDALDGEETAQYIRSRLEYSGLDEPFIPEDVLQRIYRYSKGNPRLINLICNKALILVGLRDLPRVTSEVVDEVVRNRRAGGTFPLAGDIEVDGGRIAAAEDSHDRGNFRPSCSGPVIPGVLPAGADDTASEAPQVRAGTGNDPNAGRVVPTKSTAVSGSTGHWRPGWLGFGLATCVTVIVLLNSPDLDRPRSLGGESTQTVAQPGETGWNGAAVALALVQQETLNDAMVFDARGIGTVVLTEPPEAKGAAAPAVTTDPAAGESRQAEPAATRKRIQEDTDRPQSPTTETPAVSEGLSKHRQPHASAHQHREEAGEATGSRPDTASGGASRKSHGSDVAGSRDEAYAASESGGVSPKPQGPDATDSRAEVSATAGTGMPDDGEDLPPVIERGIQARPTDVPPRLSSN</sequence>
<evidence type="ECO:0000313" key="3">
    <source>
        <dbReference type="EMBL" id="RRQ20908.1"/>
    </source>
</evidence>
<name>A0A426QGM5_9GAMM</name>
<feature type="region of interest" description="Disordered" evidence="1">
    <location>
        <begin position="299"/>
        <end position="336"/>
    </location>
</feature>
<dbReference type="PANTHER" id="PTHR35894">
    <property type="entry name" value="GENERAL SECRETION PATHWAY PROTEIN A-RELATED"/>
    <property type="match status" value="1"/>
</dbReference>
<evidence type="ECO:0000256" key="1">
    <source>
        <dbReference type="SAM" id="MobiDB-lite"/>
    </source>
</evidence>
<dbReference type="OrthoDB" id="9780149at2"/>